<reference evidence="18" key="3">
    <citation type="submission" date="2025-09" db="UniProtKB">
        <authorList>
            <consortium name="Ensembl"/>
        </authorList>
    </citation>
    <scope>IDENTIFICATION</scope>
</reference>
<feature type="active site" description="Charge relay system" evidence="14">
    <location>
        <position position="331"/>
    </location>
</feature>
<dbReference type="FunFam" id="4.10.740.10:FF:000001">
    <property type="entry name" value="vitamin K-dependent protein S"/>
    <property type="match status" value="1"/>
</dbReference>
<keyword evidence="6" id="KW-0479">Metal-binding</keyword>
<evidence type="ECO:0000256" key="6">
    <source>
        <dbReference type="ARBA" id="ARBA00022723"/>
    </source>
</evidence>
<dbReference type="SMART" id="SM00069">
    <property type="entry name" value="GLA"/>
    <property type="match status" value="1"/>
</dbReference>
<dbReference type="Pfam" id="PF00594">
    <property type="entry name" value="Gla"/>
    <property type="match status" value="1"/>
</dbReference>
<organism evidence="18 19">
    <name type="scientific">Bos mutus grunniens</name>
    <name type="common">Wild yak</name>
    <name type="synonym">Bos grunniens</name>
    <dbReference type="NCBI Taxonomy" id="30521"/>
    <lineage>
        <taxon>Eukaryota</taxon>
        <taxon>Metazoa</taxon>
        <taxon>Chordata</taxon>
        <taxon>Craniata</taxon>
        <taxon>Vertebrata</taxon>
        <taxon>Euteleostomi</taxon>
        <taxon>Mammalia</taxon>
        <taxon>Eutheria</taxon>
        <taxon>Laurasiatheria</taxon>
        <taxon>Artiodactyla</taxon>
        <taxon>Ruminantia</taxon>
        <taxon>Pecora</taxon>
        <taxon>Bovidae</taxon>
        <taxon>Bovinae</taxon>
        <taxon>Bos</taxon>
    </lineage>
</organism>
<evidence type="ECO:0000256" key="5">
    <source>
        <dbReference type="ARBA" id="ARBA00022696"/>
    </source>
</evidence>
<evidence type="ECO:0000256" key="2">
    <source>
        <dbReference type="ARBA" id="ARBA00022525"/>
    </source>
</evidence>
<dbReference type="InterPro" id="IPR012224">
    <property type="entry name" value="Pept_S1A_FX"/>
</dbReference>
<dbReference type="Gene3D" id="2.40.10.10">
    <property type="entry name" value="Trypsin-like serine proteases"/>
    <property type="match status" value="2"/>
</dbReference>
<dbReference type="GO" id="GO:0004252">
    <property type="term" value="F:serine-type endopeptidase activity"/>
    <property type="evidence" value="ECO:0007669"/>
    <property type="project" value="InterPro"/>
</dbReference>
<evidence type="ECO:0000256" key="3">
    <source>
        <dbReference type="ARBA" id="ARBA00022536"/>
    </source>
</evidence>
<dbReference type="Proteomes" id="UP000694520">
    <property type="component" value="Chromosome X"/>
</dbReference>
<dbReference type="SMART" id="SM00020">
    <property type="entry name" value="Tryp_SPc"/>
    <property type="match status" value="1"/>
</dbReference>
<keyword evidence="11" id="KW-1015">Disulfide bond</keyword>
<dbReference type="GO" id="GO:0005509">
    <property type="term" value="F:calcium ion binding"/>
    <property type="evidence" value="ECO:0007669"/>
    <property type="project" value="InterPro"/>
</dbReference>
<evidence type="ECO:0000256" key="10">
    <source>
        <dbReference type="ARBA" id="ARBA00023084"/>
    </source>
</evidence>
<accession>A0A8B9XWX9</accession>
<evidence type="ECO:0000259" key="16">
    <source>
        <dbReference type="PROSITE" id="PS50240"/>
    </source>
</evidence>
<comment type="subcellular location">
    <subcellularLocation>
        <location evidence="1">Secreted</location>
    </subcellularLocation>
</comment>
<keyword evidence="13" id="KW-0379">Hydroxylation</keyword>
<evidence type="ECO:0000259" key="17">
    <source>
        <dbReference type="PROSITE" id="PS50998"/>
    </source>
</evidence>
<dbReference type="CDD" id="cd00190">
    <property type="entry name" value="Tryp_SPc"/>
    <property type="match status" value="1"/>
</dbReference>
<dbReference type="InterPro" id="IPR035972">
    <property type="entry name" value="GLA-like_dom_SF"/>
</dbReference>
<dbReference type="SUPFAM" id="SSF50494">
    <property type="entry name" value="Trypsin-like serine proteases"/>
    <property type="match status" value="1"/>
</dbReference>
<dbReference type="InterPro" id="IPR001314">
    <property type="entry name" value="Peptidase_S1A"/>
</dbReference>
<keyword evidence="3" id="KW-0245">EGF-like domain</keyword>
<dbReference type="InterPro" id="IPR043504">
    <property type="entry name" value="Peptidase_S1_PA_chymotrypsin"/>
</dbReference>
<evidence type="ECO:0000313" key="18">
    <source>
        <dbReference type="Ensembl" id="ENSBGRP00000027783.1"/>
    </source>
</evidence>
<dbReference type="GO" id="GO:0007596">
    <property type="term" value="P:blood coagulation"/>
    <property type="evidence" value="ECO:0007669"/>
    <property type="project" value="UniProtKB-KW"/>
</dbReference>
<keyword evidence="10" id="KW-0094">Blood coagulation</keyword>
<keyword evidence="9" id="KW-0106">Calcium</keyword>
<dbReference type="PROSITE" id="PS50998">
    <property type="entry name" value="GLA_2"/>
    <property type="match status" value="1"/>
</dbReference>
<dbReference type="GO" id="GO:0031638">
    <property type="term" value="P:zymogen activation"/>
    <property type="evidence" value="ECO:0007669"/>
    <property type="project" value="TreeGrafter"/>
</dbReference>
<keyword evidence="8 15" id="KW-0720">Serine protease</keyword>
<evidence type="ECO:0000256" key="1">
    <source>
        <dbReference type="ARBA" id="ARBA00004613"/>
    </source>
</evidence>
<dbReference type="PROSITE" id="PS00134">
    <property type="entry name" value="TRYPSIN_HIS"/>
    <property type="match status" value="1"/>
</dbReference>
<evidence type="ECO:0000313" key="19">
    <source>
        <dbReference type="Proteomes" id="UP000694520"/>
    </source>
</evidence>
<evidence type="ECO:0000256" key="7">
    <source>
        <dbReference type="ARBA" id="ARBA00022801"/>
    </source>
</evidence>
<evidence type="ECO:0000256" key="12">
    <source>
        <dbReference type="ARBA" id="ARBA00023180"/>
    </source>
</evidence>
<keyword evidence="5" id="KW-0356">Hemostasis</keyword>
<dbReference type="PANTHER" id="PTHR24278:SF31">
    <property type="entry name" value="COAGULATION FACTOR IX"/>
    <property type="match status" value="1"/>
</dbReference>
<dbReference type="PANTHER" id="PTHR24278">
    <property type="entry name" value="COAGULATION FACTOR"/>
    <property type="match status" value="1"/>
</dbReference>
<keyword evidence="4 15" id="KW-0645">Protease</keyword>
<dbReference type="InterPro" id="IPR009003">
    <property type="entry name" value="Peptidase_S1_PA"/>
</dbReference>
<dbReference type="InterPro" id="IPR001254">
    <property type="entry name" value="Trypsin_dom"/>
</dbReference>
<evidence type="ECO:0000256" key="14">
    <source>
        <dbReference type="PIRSR" id="PIRSR001143-1"/>
    </source>
</evidence>
<dbReference type="PROSITE" id="PS00135">
    <property type="entry name" value="TRYPSIN_SER"/>
    <property type="match status" value="1"/>
</dbReference>
<dbReference type="InterPro" id="IPR000294">
    <property type="entry name" value="GLA_domain"/>
</dbReference>
<evidence type="ECO:0000256" key="11">
    <source>
        <dbReference type="ARBA" id="ARBA00023157"/>
    </source>
</evidence>
<dbReference type="InterPro" id="IPR033116">
    <property type="entry name" value="TRYPSIN_SER"/>
</dbReference>
<feature type="active site" description="Charge relay system" evidence="14">
    <location>
        <position position="235"/>
    </location>
</feature>
<evidence type="ECO:0000256" key="15">
    <source>
        <dbReference type="RuleBase" id="RU363034"/>
    </source>
</evidence>
<dbReference type="PRINTS" id="PR00722">
    <property type="entry name" value="CHYMOTRYPSIN"/>
</dbReference>
<feature type="domain" description="Gla" evidence="17">
    <location>
        <begin position="47"/>
        <end position="93"/>
    </location>
</feature>
<feature type="active site" description="Charge relay system" evidence="14">
    <location>
        <position position="187"/>
    </location>
</feature>
<dbReference type="PROSITE" id="PS50240">
    <property type="entry name" value="TRYPSIN_DOM"/>
    <property type="match status" value="1"/>
</dbReference>
<evidence type="ECO:0000256" key="4">
    <source>
        <dbReference type="ARBA" id="ARBA00022670"/>
    </source>
</evidence>
<sequence>MWCLNMIMAESPGLVTICLLGYLLSAECTVFLDRENATKILHRPKRYNSGKLEEFVRGNLERECKEEKCSFEEAREVFENTEKTTEFWKQYVVPFPCGRVSVSHISKKLTRAETIFSNTNYENSSEAEIIWNNVTQSNQSFDEFSRVVGGEDAERGQFPWQVLLHGEIAAFCGGSIVNEKWVVTAAHCIKPGVKITVVAGEHNTEKPEPTEQKRNVIRAIPYHGYNASINKYSHDIALLELDEPLELNSYVTPICIADRDYTNIFLKFGYGYVSGWGKVFNRGRSASILQYLKVPLVDRATCLRSTKFSIYSHMFCAGYHEGGKDSCQGDSGGPHVTEVEGTSFLTGIISWGEECAMKGKYGIYTKVSRYVNWIKEKTKLT</sequence>
<dbReference type="GO" id="GO:0005615">
    <property type="term" value="C:extracellular space"/>
    <property type="evidence" value="ECO:0007669"/>
    <property type="project" value="TreeGrafter"/>
</dbReference>
<keyword evidence="19" id="KW-1185">Reference proteome</keyword>
<keyword evidence="12" id="KW-0325">Glycoprotein</keyword>
<dbReference type="Ensembl" id="ENSBGRT00000032117.1">
    <property type="protein sequence ID" value="ENSBGRP00000027783.1"/>
    <property type="gene ID" value="ENSBGRG00000017397.1"/>
</dbReference>
<keyword evidence="2" id="KW-0964">Secreted</keyword>
<protein>
    <submittedName>
        <fullName evidence="18">Coagulation factor IX</fullName>
    </submittedName>
</protein>
<dbReference type="PIRSF" id="PIRSF001143">
    <property type="entry name" value="Factor_X"/>
    <property type="match status" value="1"/>
</dbReference>
<dbReference type="Gene3D" id="4.10.740.10">
    <property type="entry name" value="Coagulation Factor IX"/>
    <property type="match status" value="1"/>
</dbReference>
<dbReference type="InterPro" id="IPR050442">
    <property type="entry name" value="Peptidase_S1_coag_factors"/>
</dbReference>
<dbReference type="FunFam" id="2.40.10.10:FF:000013">
    <property type="entry name" value="Coagulation factor X"/>
    <property type="match status" value="1"/>
</dbReference>
<evidence type="ECO:0000256" key="13">
    <source>
        <dbReference type="ARBA" id="ARBA00023278"/>
    </source>
</evidence>
<proteinExistence type="predicted"/>
<name>A0A8B9XWX9_BOSMU</name>
<dbReference type="InterPro" id="IPR017857">
    <property type="entry name" value="Coagulation_fac-like_Gla_dom"/>
</dbReference>
<dbReference type="SUPFAM" id="SSF57630">
    <property type="entry name" value="GLA-domain"/>
    <property type="match status" value="1"/>
</dbReference>
<dbReference type="AlphaFoldDB" id="A0A8B9XWX9"/>
<evidence type="ECO:0000256" key="8">
    <source>
        <dbReference type="ARBA" id="ARBA00022825"/>
    </source>
</evidence>
<gene>
    <name evidence="18" type="primary">F9</name>
</gene>
<dbReference type="PRINTS" id="PR00001">
    <property type="entry name" value="GLABLOOD"/>
</dbReference>
<evidence type="ECO:0000256" key="9">
    <source>
        <dbReference type="ARBA" id="ARBA00022837"/>
    </source>
</evidence>
<dbReference type="InterPro" id="IPR018114">
    <property type="entry name" value="TRYPSIN_HIS"/>
</dbReference>
<reference evidence="18" key="2">
    <citation type="submission" date="2025-08" db="UniProtKB">
        <authorList>
            <consortium name="Ensembl"/>
        </authorList>
    </citation>
    <scope>IDENTIFICATION</scope>
</reference>
<dbReference type="Pfam" id="PF00089">
    <property type="entry name" value="Trypsin"/>
    <property type="match status" value="1"/>
</dbReference>
<keyword evidence="7 15" id="KW-0378">Hydrolase</keyword>
<feature type="domain" description="Peptidase S1" evidence="16">
    <location>
        <begin position="147"/>
        <end position="379"/>
    </location>
</feature>
<reference evidence="18" key="1">
    <citation type="submission" date="2019-05" db="EMBL/GenBank/DDBJ databases">
        <authorList>
            <person name="Zhang S."/>
            <person name="Liu J."/>
        </authorList>
    </citation>
    <scope>NUCLEOTIDE SEQUENCE [LARGE SCALE GENOMIC DNA]</scope>
</reference>
<dbReference type="GeneTree" id="ENSGT00940000159516"/>
<dbReference type="PROSITE" id="PS00011">
    <property type="entry name" value="GLA_1"/>
    <property type="match status" value="1"/>
</dbReference>